<evidence type="ECO:0000313" key="2">
    <source>
        <dbReference type="Proteomes" id="UP000239340"/>
    </source>
</evidence>
<name>A0A2L0H622_RHIFR</name>
<accession>A0A2L0H622</accession>
<gene>
    <name evidence="1" type="ORF">NXT3_CH02357</name>
</gene>
<dbReference type="AlphaFoldDB" id="A0A2L0H622"/>
<evidence type="ECO:0000313" key="1">
    <source>
        <dbReference type="EMBL" id="AUX76920.1"/>
    </source>
</evidence>
<protein>
    <submittedName>
        <fullName evidence="1">Uncharacterized protein</fullName>
    </submittedName>
</protein>
<reference evidence="1 2" key="1">
    <citation type="submission" date="2017-10" db="EMBL/GenBank/DDBJ databases">
        <title>Analysis of the genome sequences of Rhizobium populations associated to common bean (phaseolus vulgaris).</title>
        <authorList>
            <person name="Bustos P."/>
            <person name="Santamaria R.I."/>
            <person name="Miranda-Sanchez F."/>
            <person name="Perez-Carrascal O."/>
            <person name="Juarez S."/>
            <person name="Lozano L."/>
            <person name="Martinez-Flores I."/>
            <person name="Vinuesa P."/>
            <person name="Martinez-Romero E."/>
            <person name="Cevallos M.A."/>
            <person name="Romero D."/>
            <person name="Davila G."/>
            <person name="Gonzalez V."/>
        </authorList>
    </citation>
    <scope>NUCLEOTIDE SEQUENCE [LARGE SCALE GENOMIC DNA]</scope>
    <source>
        <strain evidence="1 2">NXT3</strain>
    </source>
</reference>
<organism evidence="1 2">
    <name type="scientific">Rhizobium fredii</name>
    <name type="common">Sinorhizobium fredii</name>
    <dbReference type="NCBI Taxonomy" id="380"/>
    <lineage>
        <taxon>Bacteria</taxon>
        <taxon>Pseudomonadati</taxon>
        <taxon>Pseudomonadota</taxon>
        <taxon>Alphaproteobacteria</taxon>
        <taxon>Hyphomicrobiales</taxon>
        <taxon>Rhizobiaceae</taxon>
        <taxon>Sinorhizobium/Ensifer group</taxon>
        <taxon>Sinorhizobium</taxon>
    </lineage>
</organism>
<proteinExistence type="predicted"/>
<dbReference type="Proteomes" id="UP000239340">
    <property type="component" value="Chromosome"/>
</dbReference>
<sequence>MSPAAACVSAANSMRLTPLLRLDRMESIGKPGNFRRRIRVVPRRHGCRCEAFAYFKARFLAAPVHTGYLRSYEDRRFVPPWRRGM</sequence>
<dbReference type="EMBL" id="CP024307">
    <property type="protein sequence ID" value="AUX76920.1"/>
    <property type="molecule type" value="Genomic_DNA"/>
</dbReference>